<proteinExistence type="predicted"/>
<comment type="caution">
    <text evidence="2">The sequence shown here is derived from an EMBL/GenBank/DDBJ whole genome shotgun (WGS) entry which is preliminary data.</text>
</comment>
<dbReference type="STRING" id="314283.MED297_08091"/>
<reference evidence="2 3" key="1">
    <citation type="submission" date="2006-02" db="EMBL/GenBank/DDBJ databases">
        <authorList>
            <person name="Pinhassi J."/>
            <person name="Pedros-Alio C."/>
            <person name="Ferriera S."/>
            <person name="Johnson J."/>
            <person name="Kravitz S."/>
            <person name="Halpern A."/>
            <person name="Remington K."/>
            <person name="Beeson K."/>
            <person name="Tran B."/>
            <person name="Rogers Y.-H."/>
            <person name="Friedman R."/>
            <person name="Venter J.C."/>
        </authorList>
    </citation>
    <scope>NUCLEOTIDE SEQUENCE [LARGE SCALE GENOMIC DNA]</scope>
    <source>
        <strain evidence="2 3">MED297</strain>
    </source>
</reference>
<evidence type="ECO:0000256" key="1">
    <source>
        <dbReference type="SAM" id="Phobius"/>
    </source>
</evidence>
<dbReference type="Proteomes" id="UP000005953">
    <property type="component" value="Unassembled WGS sequence"/>
</dbReference>
<organism evidence="2 3">
    <name type="scientific">Reinekea blandensis MED297</name>
    <dbReference type="NCBI Taxonomy" id="314283"/>
    <lineage>
        <taxon>Bacteria</taxon>
        <taxon>Pseudomonadati</taxon>
        <taxon>Pseudomonadota</taxon>
        <taxon>Gammaproteobacteria</taxon>
        <taxon>Oceanospirillales</taxon>
        <taxon>Saccharospirillaceae</taxon>
        <taxon>Reinekea</taxon>
    </lineage>
</organism>
<dbReference type="EMBL" id="AAOE01000006">
    <property type="protein sequence ID" value="EAR10033.1"/>
    <property type="molecule type" value="Genomic_DNA"/>
</dbReference>
<dbReference type="HOGENOM" id="CLU_214964_0_0_6"/>
<accession>A4BCV1</accession>
<evidence type="ECO:0000313" key="2">
    <source>
        <dbReference type="EMBL" id="EAR10033.1"/>
    </source>
</evidence>
<keyword evidence="3" id="KW-1185">Reference proteome</keyword>
<dbReference type="RefSeq" id="WP_008045677.1">
    <property type="nucleotide sequence ID" value="NZ_CH724152.1"/>
</dbReference>
<protein>
    <submittedName>
        <fullName evidence="2">Uncharacterized protein</fullName>
    </submittedName>
</protein>
<evidence type="ECO:0000313" key="3">
    <source>
        <dbReference type="Proteomes" id="UP000005953"/>
    </source>
</evidence>
<keyword evidence="1" id="KW-1133">Transmembrane helix</keyword>
<feature type="transmembrane region" description="Helical" evidence="1">
    <location>
        <begin position="6"/>
        <end position="28"/>
    </location>
</feature>
<keyword evidence="1" id="KW-0812">Transmembrane</keyword>
<sequence length="51" mass="5621">MMDSIGLVFGVMGMSLGTMGFVFGLVAFNKVAHLEKKIKELEADSDRRDLD</sequence>
<name>A4BCV1_9GAMM</name>
<dbReference type="AlphaFoldDB" id="A4BCV1"/>
<keyword evidence="1" id="KW-0472">Membrane</keyword>
<gene>
    <name evidence="2" type="ORF">MED297_08091</name>
</gene>